<dbReference type="GO" id="GO:0005886">
    <property type="term" value="C:plasma membrane"/>
    <property type="evidence" value="ECO:0007669"/>
    <property type="project" value="UniProtKB-SubCell"/>
</dbReference>
<evidence type="ECO:0000256" key="4">
    <source>
        <dbReference type="ARBA" id="ARBA00022692"/>
    </source>
</evidence>
<feature type="transmembrane region" description="Helical" evidence="8">
    <location>
        <begin position="172"/>
        <end position="194"/>
    </location>
</feature>
<feature type="transmembrane region" description="Helical" evidence="8">
    <location>
        <begin position="41"/>
        <end position="62"/>
    </location>
</feature>
<dbReference type="PANTHER" id="PTHR11040:SF211">
    <property type="entry name" value="ZINC TRANSPORTER ZIP11"/>
    <property type="match status" value="1"/>
</dbReference>
<name>A0A7C3IW45_9CREN</name>
<evidence type="ECO:0000256" key="3">
    <source>
        <dbReference type="ARBA" id="ARBA00022475"/>
    </source>
</evidence>
<reference evidence="9" key="1">
    <citation type="journal article" date="2020" name="mSystems">
        <title>Genome- and Community-Level Interaction Insights into Carbon Utilization and Element Cycling Functions of Hydrothermarchaeota in Hydrothermal Sediment.</title>
        <authorList>
            <person name="Zhou Z."/>
            <person name="Liu Y."/>
            <person name="Xu W."/>
            <person name="Pan J."/>
            <person name="Luo Z.H."/>
            <person name="Li M."/>
        </authorList>
    </citation>
    <scope>NUCLEOTIDE SEQUENCE [LARGE SCALE GENOMIC DNA]</scope>
    <source>
        <strain evidence="9">SpSt-468</strain>
    </source>
</reference>
<feature type="transmembrane region" description="Helical" evidence="8">
    <location>
        <begin position="108"/>
        <end position="130"/>
    </location>
</feature>
<feature type="transmembrane region" description="Helical" evidence="8">
    <location>
        <begin position="6"/>
        <end position="29"/>
    </location>
</feature>
<accession>A0A7C3IW45</accession>
<keyword evidence="4 8" id="KW-0812">Transmembrane</keyword>
<comment type="subcellular location">
    <subcellularLocation>
        <location evidence="1">Cell membrane</location>
        <topology evidence="1">Multi-pass membrane protein</topology>
    </subcellularLocation>
</comment>
<evidence type="ECO:0000256" key="2">
    <source>
        <dbReference type="ARBA" id="ARBA00006939"/>
    </source>
</evidence>
<dbReference type="AlphaFoldDB" id="A0A7C3IW45"/>
<gene>
    <name evidence="9" type="ORF">ENS19_00100</name>
</gene>
<protein>
    <submittedName>
        <fullName evidence="9">ZIP family metal transporter</fullName>
    </submittedName>
</protein>
<sequence length="249" mass="26123">MYSDIILIGLAASLAAGLATGVGALPIFLTRKVSDKLLDTLLGFSAGIMLAAAFFSLLLPAIGQGGMWVTTAGVVMGALVLHLIDRFVPHFHPVTGPEGLPSKLPRVWLFVIAITIHNFPEGMAVGVSFGTGDLSAGMVIALAIALQNMPEGLAVALPLIREGYSRARSFAYATLTGLVEPIGGLLGVALVVIFHPLLPWALAFAGGAMLFVISDEIIPESHRKGFEREATFGLIAGFVVMMVLDSLFI</sequence>
<evidence type="ECO:0000313" key="9">
    <source>
        <dbReference type="EMBL" id="HFK19670.1"/>
    </source>
</evidence>
<dbReference type="GO" id="GO:0005385">
    <property type="term" value="F:zinc ion transmembrane transporter activity"/>
    <property type="evidence" value="ECO:0007669"/>
    <property type="project" value="TreeGrafter"/>
</dbReference>
<keyword evidence="7 8" id="KW-0472">Membrane</keyword>
<proteinExistence type="inferred from homology"/>
<evidence type="ECO:0000256" key="7">
    <source>
        <dbReference type="ARBA" id="ARBA00023136"/>
    </source>
</evidence>
<evidence type="ECO:0000256" key="5">
    <source>
        <dbReference type="ARBA" id="ARBA00022833"/>
    </source>
</evidence>
<feature type="transmembrane region" description="Helical" evidence="8">
    <location>
        <begin position="68"/>
        <end position="88"/>
    </location>
</feature>
<feature type="transmembrane region" description="Helical" evidence="8">
    <location>
        <begin position="230"/>
        <end position="248"/>
    </location>
</feature>
<feature type="transmembrane region" description="Helical" evidence="8">
    <location>
        <begin position="200"/>
        <end position="218"/>
    </location>
</feature>
<evidence type="ECO:0000256" key="6">
    <source>
        <dbReference type="ARBA" id="ARBA00022989"/>
    </source>
</evidence>
<dbReference type="PANTHER" id="PTHR11040">
    <property type="entry name" value="ZINC/IRON TRANSPORTER"/>
    <property type="match status" value="1"/>
</dbReference>
<comment type="caution">
    <text evidence="9">The sequence shown here is derived from an EMBL/GenBank/DDBJ whole genome shotgun (WGS) entry which is preliminary data.</text>
</comment>
<evidence type="ECO:0000256" key="8">
    <source>
        <dbReference type="SAM" id="Phobius"/>
    </source>
</evidence>
<dbReference type="EMBL" id="DSTX01000001">
    <property type="protein sequence ID" value="HFK19670.1"/>
    <property type="molecule type" value="Genomic_DNA"/>
</dbReference>
<comment type="similarity">
    <text evidence="2">Belongs to the ZIP transporter (TC 2.A.5) family.</text>
</comment>
<keyword evidence="6 8" id="KW-1133">Transmembrane helix</keyword>
<keyword evidence="5" id="KW-0862">Zinc</keyword>
<evidence type="ECO:0000256" key="1">
    <source>
        <dbReference type="ARBA" id="ARBA00004651"/>
    </source>
</evidence>
<keyword evidence="3" id="KW-1003">Cell membrane</keyword>
<dbReference type="Pfam" id="PF02535">
    <property type="entry name" value="Zip"/>
    <property type="match status" value="1"/>
</dbReference>
<organism evidence="9">
    <name type="scientific">Candidatus Methanomethylicus mesodigestus</name>
    <dbReference type="NCBI Taxonomy" id="1867258"/>
    <lineage>
        <taxon>Archaea</taxon>
        <taxon>Thermoproteota</taxon>
        <taxon>Methanosuratincolia</taxon>
        <taxon>Candidatus Methanomethylicales</taxon>
        <taxon>Candidatus Methanomethylicaceae</taxon>
        <taxon>Candidatus Methanomethylicus</taxon>
    </lineage>
</organism>
<dbReference type="InterPro" id="IPR003689">
    <property type="entry name" value="ZIP"/>
</dbReference>